<evidence type="ECO:0000313" key="3">
    <source>
        <dbReference type="Proteomes" id="UP000231263"/>
    </source>
</evidence>
<feature type="transmembrane region" description="Helical" evidence="1">
    <location>
        <begin position="7"/>
        <end position="27"/>
    </location>
</feature>
<feature type="transmembrane region" description="Helical" evidence="1">
    <location>
        <begin position="410"/>
        <end position="428"/>
    </location>
</feature>
<accession>A0A2M7XCY0</accession>
<feature type="transmembrane region" description="Helical" evidence="1">
    <location>
        <begin position="226"/>
        <end position="243"/>
    </location>
</feature>
<organism evidence="2 3">
    <name type="scientific">Candidatus Uhrbacteria bacterium CG_4_9_14_3_um_filter_41_35</name>
    <dbReference type="NCBI Taxonomy" id="1975034"/>
    <lineage>
        <taxon>Bacteria</taxon>
        <taxon>Candidatus Uhriibacteriota</taxon>
    </lineage>
</organism>
<sequence length="541" mass="61112">MTKEQIIKFLALAVLVLFFLSTLWLVFGMNGLVNSPDESANLQFALSYKNDGDLNIYEPLNNVASGILHPRSMLALEDYVVPRSFLGLPVVYGLLARFLGEGSLMLITPILAILAVLAFRAILKQVFADEKLANLSALLLILHPAFWYYSARTMMHNVPFVSLLIFGIYFFIITPIKNRTWLNDVVAGFFIGFALAFRTSEIIWVVASCALLLPLLYKKIITWQRVVVFGLSAVAILTTFGLLNTQTYGSFFETGYTAQTTVTGAVASYEGVIDTQAVVAQNVFSGLLGYLFPFGIHELAILRHILGYGFLLYPWMVLPGLVSALLIVKQWQTESNTWRFLFLYTLFLSTWLGVVYGSWTFSDNPDPSIVTIGNSYVRYWLPLFILSIPFTARAVLFLNNRLQSKFQNKPLILIILVMAILSTKLIFFSPDGLIQTRQALQTFGEKRAFIVENTEEDAIVIVDRADKFVFPSRTVVTPLRSEATFAELHNLAERRPLYYWGITLPEKDMVFLNSVQFAEMGLQIEYIQTVLDESLYKITLK</sequence>
<feature type="transmembrane region" description="Helical" evidence="1">
    <location>
        <begin position="155"/>
        <end position="173"/>
    </location>
</feature>
<keyword evidence="1" id="KW-0812">Transmembrane</keyword>
<feature type="transmembrane region" description="Helical" evidence="1">
    <location>
        <begin position="104"/>
        <end position="123"/>
    </location>
</feature>
<keyword evidence="1" id="KW-0472">Membrane</keyword>
<dbReference type="EMBL" id="PFWT01000026">
    <property type="protein sequence ID" value="PJA45740.1"/>
    <property type="molecule type" value="Genomic_DNA"/>
</dbReference>
<feature type="transmembrane region" description="Helical" evidence="1">
    <location>
        <begin position="379"/>
        <end position="398"/>
    </location>
</feature>
<protein>
    <recommendedName>
        <fullName evidence="4">Glycosyltransferase RgtA/B/C/D-like domain-containing protein</fullName>
    </recommendedName>
</protein>
<name>A0A2M7XCY0_9BACT</name>
<dbReference type="Proteomes" id="UP000231263">
    <property type="component" value="Unassembled WGS sequence"/>
</dbReference>
<feature type="transmembrane region" description="Helical" evidence="1">
    <location>
        <begin position="305"/>
        <end position="328"/>
    </location>
</feature>
<evidence type="ECO:0000256" key="1">
    <source>
        <dbReference type="SAM" id="Phobius"/>
    </source>
</evidence>
<feature type="transmembrane region" description="Helical" evidence="1">
    <location>
        <begin position="202"/>
        <end position="217"/>
    </location>
</feature>
<proteinExistence type="predicted"/>
<evidence type="ECO:0000313" key="2">
    <source>
        <dbReference type="EMBL" id="PJA45740.1"/>
    </source>
</evidence>
<keyword evidence="1" id="KW-1133">Transmembrane helix</keyword>
<comment type="caution">
    <text evidence="2">The sequence shown here is derived from an EMBL/GenBank/DDBJ whole genome shotgun (WGS) entry which is preliminary data.</text>
</comment>
<feature type="transmembrane region" description="Helical" evidence="1">
    <location>
        <begin position="340"/>
        <end position="359"/>
    </location>
</feature>
<dbReference type="AlphaFoldDB" id="A0A2M7XCY0"/>
<gene>
    <name evidence="2" type="ORF">CO173_04790</name>
</gene>
<reference evidence="3" key="1">
    <citation type="submission" date="2017-09" db="EMBL/GenBank/DDBJ databases">
        <title>Depth-based differentiation of microbial function through sediment-hosted aquifers and enrichment of novel symbionts in the deep terrestrial subsurface.</title>
        <authorList>
            <person name="Probst A.J."/>
            <person name="Ladd B."/>
            <person name="Jarett J.K."/>
            <person name="Geller-Mcgrath D.E."/>
            <person name="Sieber C.M.K."/>
            <person name="Emerson J.B."/>
            <person name="Anantharaman K."/>
            <person name="Thomas B.C."/>
            <person name="Malmstrom R."/>
            <person name="Stieglmeier M."/>
            <person name="Klingl A."/>
            <person name="Woyke T."/>
            <person name="Ryan C.M."/>
            <person name="Banfield J.F."/>
        </authorList>
    </citation>
    <scope>NUCLEOTIDE SEQUENCE [LARGE SCALE GENOMIC DNA]</scope>
</reference>
<feature type="transmembrane region" description="Helical" evidence="1">
    <location>
        <begin position="132"/>
        <end position="149"/>
    </location>
</feature>
<evidence type="ECO:0008006" key="4">
    <source>
        <dbReference type="Google" id="ProtNLM"/>
    </source>
</evidence>